<accession>A0A927MQJ8</accession>
<sequence length="58" mass="6433">MWLKALILFVVAAMAVRGILALVVGWLSIGPLVLFVLAGVFLWSYPWDEVSESRDLSL</sequence>
<keyword evidence="1" id="KW-1133">Transmembrane helix</keyword>
<organism evidence="2 3">
    <name type="scientific">Actinopolymorpha pittospori</name>
    <dbReference type="NCBI Taxonomy" id="648752"/>
    <lineage>
        <taxon>Bacteria</taxon>
        <taxon>Bacillati</taxon>
        <taxon>Actinomycetota</taxon>
        <taxon>Actinomycetes</taxon>
        <taxon>Propionibacteriales</taxon>
        <taxon>Actinopolymorphaceae</taxon>
        <taxon>Actinopolymorpha</taxon>
    </lineage>
</organism>
<keyword evidence="3" id="KW-1185">Reference proteome</keyword>
<evidence type="ECO:0000256" key="1">
    <source>
        <dbReference type="SAM" id="Phobius"/>
    </source>
</evidence>
<dbReference type="Proteomes" id="UP000638648">
    <property type="component" value="Unassembled WGS sequence"/>
</dbReference>
<dbReference type="RefSeq" id="WP_192748841.1">
    <property type="nucleotide sequence ID" value="NZ_BAABJL010000209.1"/>
</dbReference>
<comment type="caution">
    <text evidence="2">The sequence shown here is derived from an EMBL/GenBank/DDBJ whole genome shotgun (WGS) entry which is preliminary data.</text>
</comment>
<reference evidence="2" key="1">
    <citation type="submission" date="2020-10" db="EMBL/GenBank/DDBJ databases">
        <title>Sequencing the genomes of 1000 actinobacteria strains.</title>
        <authorList>
            <person name="Klenk H.-P."/>
        </authorList>
    </citation>
    <scope>NUCLEOTIDE SEQUENCE</scope>
    <source>
        <strain evidence="2">DSM 45354</strain>
    </source>
</reference>
<keyword evidence="1" id="KW-0812">Transmembrane</keyword>
<name>A0A927MQJ8_9ACTN</name>
<evidence type="ECO:0000313" key="2">
    <source>
        <dbReference type="EMBL" id="MBE1604259.1"/>
    </source>
</evidence>
<feature type="transmembrane region" description="Helical" evidence="1">
    <location>
        <begin position="31"/>
        <end position="47"/>
    </location>
</feature>
<dbReference type="EMBL" id="JADBEM010000001">
    <property type="protein sequence ID" value="MBE1604259.1"/>
    <property type="molecule type" value="Genomic_DNA"/>
</dbReference>
<evidence type="ECO:0000313" key="3">
    <source>
        <dbReference type="Proteomes" id="UP000638648"/>
    </source>
</evidence>
<dbReference type="AlphaFoldDB" id="A0A927MQJ8"/>
<proteinExistence type="predicted"/>
<gene>
    <name evidence="2" type="ORF">HEB94_001107</name>
</gene>
<keyword evidence="1" id="KW-0472">Membrane</keyword>
<protein>
    <submittedName>
        <fullName evidence="2">Uncharacterized protein</fullName>
    </submittedName>
</protein>